<evidence type="ECO:0000313" key="3">
    <source>
        <dbReference type="EMBL" id="WEF20829.1"/>
    </source>
</evidence>
<dbReference type="RefSeq" id="WP_275093151.1">
    <property type="nucleotide sequence ID" value="NZ_CP118606.1"/>
</dbReference>
<protein>
    <submittedName>
        <fullName evidence="3">Uncharacterized protein</fullName>
    </submittedName>
</protein>
<feature type="compositionally biased region" description="Low complexity" evidence="1">
    <location>
        <begin position="55"/>
        <end position="72"/>
    </location>
</feature>
<proteinExistence type="predicted"/>
<evidence type="ECO:0000256" key="2">
    <source>
        <dbReference type="SAM" id="Phobius"/>
    </source>
</evidence>
<keyword evidence="2" id="KW-0472">Membrane</keyword>
<feature type="transmembrane region" description="Helical" evidence="2">
    <location>
        <begin position="15"/>
        <end position="37"/>
    </location>
</feature>
<sequence length="228" mass="23950">MKTRDFSTPGARRKIVVIAVAAVLVLVLAGVGVYGLIIGPREPDGASPVQPPTGGPTASTAPAPNPTPSLSSIAASRDPEAFARAVSQALFTWDTAVGLVPLDYTSVILEVGDPTGEEQAGLASDVAAYLPTREAWLQLREYATAQSLTIEDAYVPEAWAEAQAQSSGQLAAGTTAITIEGTRHRTGIWNGTPVDSEHAVSFTVFLVCPPSYDTCHLLRLSELDNPLR</sequence>
<dbReference type="EMBL" id="CP118606">
    <property type="protein sequence ID" value="WEF20829.1"/>
    <property type="molecule type" value="Genomic_DNA"/>
</dbReference>
<dbReference type="Proteomes" id="UP001214756">
    <property type="component" value="Chromosome"/>
</dbReference>
<keyword evidence="2" id="KW-0812">Transmembrane</keyword>
<keyword evidence="2" id="KW-1133">Transmembrane helix</keyword>
<reference evidence="3" key="1">
    <citation type="submission" date="2023-02" db="EMBL/GenBank/DDBJ databases">
        <title>Genome sequence of Microbacterium liquefaciens B1075.</title>
        <authorList>
            <person name="Cao J."/>
            <person name="Li X."/>
        </authorList>
    </citation>
    <scope>NUCLEOTIDE SEQUENCE</scope>
    <source>
        <strain evidence="3">B1075</strain>
    </source>
</reference>
<name>A0AAJ6ANI6_MICMQ</name>
<gene>
    <name evidence="3" type="ORF">PWF71_16290</name>
</gene>
<evidence type="ECO:0000256" key="1">
    <source>
        <dbReference type="SAM" id="MobiDB-lite"/>
    </source>
</evidence>
<evidence type="ECO:0000313" key="4">
    <source>
        <dbReference type="Proteomes" id="UP001214756"/>
    </source>
</evidence>
<organism evidence="3 4">
    <name type="scientific">Microbacterium maritypicum</name>
    <name type="common">Microbacterium liquefaciens</name>
    <dbReference type="NCBI Taxonomy" id="33918"/>
    <lineage>
        <taxon>Bacteria</taxon>
        <taxon>Bacillati</taxon>
        <taxon>Actinomycetota</taxon>
        <taxon>Actinomycetes</taxon>
        <taxon>Micrococcales</taxon>
        <taxon>Microbacteriaceae</taxon>
        <taxon>Microbacterium</taxon>
    </lineage>
</organism>
<accession>A0AAJ6ANI6</accession>
<feature type="region of interest" description="Disordered" evidence="1">
    <location>
        <begin position="45"/>
        <end position="74"/>
    </location>
</feature>
<dbReference type="AlphaFoldDB" id="A0AAJ6ANI6"/>